<comment type="subcellular location">
    <subcellularLocation>
        <location evidence="1">Membrane</location>
        <topology evidence="1">Multi-pass membrane protein</topology>
    </subcellularLocation>
</comment>
<keyword evidence="4 5" id="KW-0472">Membrane</keyword>
<gene>
    <name evidence="7" type="ORF">CRIB_289</name>
</gene>
<dbReference type="InterPro" id="IPR052165">
    <property type="entry name" value="Membrane_assoc_protease"/>
</dbReference>
<evidence type="ECO:0000256" key="4">
    <source>
        <dbReference type="ARBA" id="ARBA00023136"/>
    </source>
</evidence>
<dbReference type="SUPFAM" id="SSF141322">
    <property type="entry name" value="NfeD domain-like"/>
    <property type="match status" value="1"/>
</dbReference>
<evidence type="ECO:0000256" key="3">
    <source>
        <dbReference type="ARBA" id="ARBA00022989"/>
    </source>
</evidence>
<evidence type="ECO:0000313" key="7">
    <source>
        <dbReference type="EMBL" id="CED93046.1"/>
    </source>
</evidence>
<evidence type="ECO:0000256" key="1">
    <source>
        <dbReference type="ARBA" id="ARBA00004141"/>
    </source>
</evidence>
<keyword evidence="2 5" id="KW-0812">Transmembrane</keyword>
<dbReference type="Gene3D" id="2.40.50.140">
    <property type="entry name" value="Nucleic acid-binding proteins"/>
    <property type="match status" value="1"/>
</dbReference>
<protein>
    <submittedName>
        <fullName evidence="7">Nodulation efficiency protein D</fullName>
    </submittedName>
</protein>
<evidence type="ECO:0000256" key="5">
    <source>
        <dbReference type="SAM" id="Phobius"/>
    </source>
</evidence>
<dbReference type="KEGG" id="ril:CRIB_289"/>
<dbReference type="InterPro" id="IPR012340">
    <property type="entry name" value="NA-bd_OB-fold"/>
</dbReference>
<proteinExistence type="predicted"/>
<dbReference type="PANTHER" id="PTHR33507:SF3">
    <property type="entry name" value="INNER MEMBRANE PROTEIN YBBJ"/>
    <property type="match status" value="1"/>
</dbReference>
<feature type="transmembrane region" description="Helical" evidence="5">
    <location>
        <begin position="29"/>
        <end position="62"/>
    </location>
</feature>
<keyword evidence="3 5" id="KW-1133">Transmembrane helix</keyword>
<dbReference type="GO" id="GO:0005886">
    <property type="term" value="C:plasma membrane"/>
    <property type="evidence" value="ECO:0007669"/>
    <property type="project" value="TreeGrafter"/>
</dbReference>
<sequence length="140" mass="15689">MKLIWLVVAILFAVAELMTTTLTLIWFSIGAVILIFLSSIIDSVLIQIAIFAIISTLMLIIATQKFIKQDKNYKYDTNLQAIINKKGIVKETIYPNQVGIVIIEGESWSAISYNNEKIDKGSMVEILKIEGVKVVVKKID</sequence>
<name>A0A1V1HYL4_9FIRM</name>
<organism evidence="7 8">
    <name type="scientific">Romboutsia ilealis</name>
    <dbReference type="NCBI Taxonomy" id="1115758"/>
    <lineage>
        <taxon>Bacteria</taxon>
        <taxon>Bacillati</taxon>
        <taxon>Bacillota</taxon>
        <taxon>Clostridia</taxon>
        <taxon>Peptostreptococcales</taxon>
        <taxon>Peptostreptococcaceae</taxon>
        <taxon>Romboutsia</taxon>
    </lineage>
</organism>
<dbReference type="Pfam" id="PF01957">
    <property type="entry name" value="NfeD"/>
    <property type="match status" value="1"/>
</dbReference>
<accession>A0A1V1HYL4</accession>
<evidence type="ECO:0000256" key="2">
    <source>
        <dbReference type="ARBA" id="ARBA00022692"/>
    </source>
</evidence>
<dbReference type="AlphaFoldDB" id="A0A1V1HYL4"/>
<dbReference type="InterPro" id="IPR002810">
    <property type="entry name" value="NfeD-like_C"/>
</dbReference>
<evidence type="ECO:0000259" key="6">
    <source>
        <dbReference type="Pfam" id="PF01957"/>
    </source>
</evidence>
<feature type="domain" description="NfeD-like C-terminal" evidence="6">
    <location>
        <begin position="80"/>
        <end position="138"/>
    </location>
</feature>
<reference evidence="7 8" key="1">
    <citation type="submission" date="2014-04" db="EMBL/GenBank/DDBJ databases">
        <authorList>
            <person name="Hornung B.V."/>
        </authorList>
    </citation>
    <scope>NUCLEOTIDE SEQUENCE [LARGE SCALE GENOMIC DNA]</scope>
    <source>
        <strain evidence="7 8">CRIB</strain>
    </source>
</reference>
<keyword evidence="8" id="KW-1185">Reference proteome</keyword>
<evidence type="ECO:0000313" key="8">
    <source>
        <dbReference type="Proteomes" id="UP000245622"/>
    </source>
</evidence>
<dbReference type="PANTHER" id="PTHR33507">
    <property type="entry name" value="INNER MEMBRANE PROTEIN YBBJ"/>
    <property type="match status" value="1"/>
</dbReference>
<dbReference type="Proteomes" id="UP000245622">
    <property type="component" value="Chromosome 1"/>
</dbReference>
<dbReference type="RefSeq" id="WP_180702796.1">
    <property type="nucleotide sequence ID" value="NZ_CAONDH010000022.1"/>
</dbReference>
<dbReference type="GeneID" id="82204468"/>
<dbReference type="EMBL" id="LN555523">
    <property type="protein sequence ID" value="CED93046.1"/>
    <property type="molecule type" value="Genomic_DNA"/>
</dbReference>